<proteinExistence type="predicted"/>
<dbReference type="InterPro" id="IPR000719">
    <property type="entry name" value="Prot_kinase_dom"/>
</dbReference>
<evidence type="ECO:0000256" key="2">
    <source>
        <dbReference type="ARBA" id="ARBA00022840"/>
    </source>
</evidence>
<dbReference type="PROSITE" id="PS50011">
    <property type="entry name" value="PROTEIN_KINASE_DOM"/>
    <property type="match status" value="1"/>
</dbReference>
<dbReference type="AlphaFoldDB" id="A0ABD1UZD5"/>
<dbReference type="Proteomes" id="UP001604277">
    <property type="component" value="Unassembled WGS sequence"/>
</dbReference>
<dbReference type="Gene3D" id="1.10.510.10">
    <property type="entry name" value="Transferase(Phosphotransferase) domain 1"/>
    <property type="match status" value="1"/>
</dbReference>
<dbReference type="PANTHER" id="PTHR27005:SF468">
    <property type="entry name" value="OS01G0310500 PROTEIN"/>
    <property type="match status" value="1"/>
</dbReference>
<dbReference type="InterPro" id="IPR045274">
    <property type="entry name" value="WAK-like"/>
</dbReference>
<accession>A0ABD1UZD5</accession>
<dbReference type="EMBL" id="JBFOLJ010000006">
    <property type="protein sequence ID" value="KAL2529758.1"/>
    <property type="molecule type" value="Genomic_DNA"/>
</dbReference>
<sequence length="170" mass="19218">MVQGTFGYLDPEYMQTNQLTEKSDVCSFGVVLVELLTRTKSLSYDRPEDERNLASYFLSTLKQNQLFQILDDNIVCEGNNEELISVSMLAKRCLYVRGEDRPSMKEVAMELEGLRLSEKHSKIRTEPDAPEMESLIGDKFNVFSNGEGNSTSIGYDSKRDHVFLPSSGGR</sequence>
<dbReference type="Pfam" id="PF07714">
    <property type="entry name" value="PK_Tyr_Ser-Thr"/>
    <property type="match status" value="1"/>
</dbReference>
<evidence type="ECO:0000256" key="1">
    <source>
        <dbReference type="ARBA" id="ARBA00022741"/>
    </source>
</evidence>
<dbReference type="GO" id="GO:0005524">
    <property type="term" value="F:ATP binding"/>
    <property type="evidence" value="ECO:0007669"/>
    <property type="project" value="UniProtKB-KW"/>
</dbReference>
<keyword evidence="4" id="KW-0418">Kinase</keyword>
<organism evidence="4 5">
    <name type="scientific">Forsythia ovata</name>
    <dbReference type="NCBI Taxonomy" id="205694"/>
    <lineage>
        <taxon>Eukaryota</taxon>
        <taxon>Viridiplantae</taxon>
        <taxon>Streptophyta</taxon>
        <taxon>Embryophyta</taxon>
        <taxon>Tracheophyta</taxon>
        <taxon>Spermatophyta</taxon>
        <taxon>Magnoliopsida</taxon>
        <taxon>eudicotyledons</taxon>
        <taxon>Gunneridae</taxon>
        <taxon>Pentapetalae</taxon>
        <taxon>asterids</taxon>
        <taxon>lamiids</taxon>
        <taxon>Lamiales</taxon>
        <taxon>Oleaceae</taxon>
        <taxon>Forsythieae</taxon>
        <taxon>Forsythia</taxon>
    </lineage>
</organism>
<name>A0ABD1UZD5_9LAMI</name>
<dbReference type="SUPFAM" id="SSF56112">
    <property type="entry name" value="Protein kinase-like (PK-like)"/>
    <property type="match status" value="1"/>
</dbReference>
<keyword evidence="5" id="KW-1185">Reference proteome</keyword>
<dbReference type="InterPro" id="IPR001245">
    <property type="entry name" value="Ser-Thr/Tyr_kinase_cat_dom"/>
</dbReference>
<keyword evidence="4" id="KW-0808">Transferase</keyword>
<evidence type="ECO:0000259" key="3">
    <source>
        <dbReference type="PROSITE" id="PS50011"/>
    </source>
</evidence>
<dbReference type="InterPro" id="IPR011009">
    <property type="entry name" value="Kinase-like_dom_sf"/>
</dbReference>
<evidence type="ECO:0000313" key="5">
    <source>
        <dbReference type="Proteomes" id="UP001604277"/>
    </source>
</evidence>
<reference evidence="5" key="1">
    <citation type="submission" date="2024-07" db="EMBL/GenBank/DDBJ databases">
        <title>Two chromosome-level genome assemblies of Korean endemic species Abeliophyllum distichum and Forsythia ovata (Oleaceae).</title>
        <authorList>
            <person name="Jang H."/>
        </authorList>
    </citation>
    <scope>NUCLEOTIDE SEQUENCE [LARGE SCALE GENOMIC DNA]</scope>
</reference>
<dbReference type="PANTHER" id="PTHR27005">
    <property type="entry name" value="WALL-ASSOCIATED RECEPTOR KINASE-LIKE 21"/>
    <property type="match status" value="1"/>
</dbReference>
<comment type="caution">
    <text evidence="4">The sequence shown here is derived from an EMBL/GenBank/DDBJ whole genome shotgun (WGS) entry which is preliminary data.</text>
</comment>
<keyword evidence="4" id="KW-0675">Receptor</keyword>
<protein>
    <submittedName>
        <fullName evidence="4">Wall-associated receptor kinase 4</fullName>
    </submittedName>
</protein>
<gene>
    <name evidence="4" type="ORF">Fot_22359</name>
</gene>
<dbReference type="GO" id="GO:0016301">
    <property type="term" value="F:kinase activity"/>
    <property type="evidence" value="ECO:0007669"/>
    <property type="project" value="UniProtKB-KW"/>
</dbReference>
<evidence type="ECO:0000313" key="4">
    <source>
        <dbReference type="EMBL" id="KAL2529758.1"/>
    </source>
</evidence>
<keyword evidence="1" id="KW-0547">Nucleotide-binding</keyword>
<keyword evidence="2" id="KW-0067">ATP-binding</keyword>
<feature type="domain" description="Protein kinase" evidence="3">
    <location>
        <begin position="1"/>
        <end position="123"/>
    </location>
</feature>